<dbReference type="InterPro" id="IPR007492">
    <property type="entry name" value="LytTR_DNA-bd_dom"/>
</dbReference>
<gene>
    <name evidence="4" type="ORF">BACCOPRO_02840</name>
</gene>
<feature type="domain" description="HTH LytTR-type" evidence="3">
    <location>
        <begin position="131"/>
        <end position="231"/>
    </location>
</feature>
<dbReference type="GeneID" id="78403847"/>
<evidence type="ECO:0000256" key="1">
    <source>
        <dbReference type="PROSITE-ProRule" id="PRU00169"/>
    </source>
</evidence>
<dbReference type="EMBL" id="ACBW01000181">
    <property type="protein sequence ID" value="EEF77321.1"/>
    <property type="molecule type" value="Genomic_DNA"/>
</dbReference>
<dbReference type="SUPFAM" id="SSF52172">
    <property type="entry name" value="CheY-like"/>
    <property type="match status" value="1"/>
</dbReference>
<reference evidence="4 5" key="1">
    <citation type="submission" date="2008-12" db="EMBL/GenBank/DDBJ databases">
        <authorList>
            <person name="Fulton L."/>
            <person name="Clifton S."/>
            <person name="Fulton B."/>
            <person name="Xu J."/>
            <person name="Minx P."/>
            <person name="Pepin K.H."/>
            <person name="Johnson M."/>
            <person name="Bhonagiri V."/>
            <person name="Nash W.E."/>
            <person name="Mardis E.R."/>
            <person name="Wilson R.K."/>
        </authorList>
    </citation>
    <scope>NUCLEOTIDE SEQUENCE [LARGE SCALE GENOMIC DNA]</scope>
    <source>
        <strain evidence="4 5">DSM 18228</strain>
    </source>
</reference>
<dbReference type="Pfam" id="PF04397">
    <property type="entry name" value="LytTR"/>
    <property type="match status" value="1"/>
</dbReference>
<dbReference type="InterPro" id="IPR001789">
    <property type="entry name" value="Sig_transdc_resp-reg_receiver"/>
</dbReference>
<dbReference type="STRING" id="547042.BACCOPRO_02840"/>
<evidence type="ECO:0000313" key="4">
    <source>
        <dbReference type="EMBL" id="EEF77321.1"/>
    </source>
</evidence>
<dbReference type="HOGENOM" id="CLU_000445_14_1_10"/>
<dbReference type="PROSITE" id="PS50930">
    <property type="entry name" value="HTH_LYTTR"/>
    <property type="match status" value="1"/>
</dbReference>
<name>S0FEA7_9BACT</name>
<sequence>MKCIAIDDEPMALEILSSFCQRYGNIELTTFNNPISGMDRVRKMKPDLLFLDIEMGDVNGVELARDLPQGTLLIFTTAYAEYALDGFDLNAVDFLHKPFSYGRFEKAVQKAFELHALQQLSASPVFTEESITLKVGYKSTNVKLKDILYIESMDNYVRIYLPERQCIMSQTSMKNIQELLPEGKFTRVHKSFLVPVHRIASHTSKEITLYGGIRLPVGRSYSKELKLILPEV</sequence>
<protein>
    <submittedName>
        <fullName evidence="4">LytTr DNA-binding domain protein</fullName>
    </submittedName>
</protein>
<dbReference type="InterPro" id="IPR046947">
    <property type="entry name" value="LytR-like"/>
</dbReference>
<accession>S0FEA7</accession>
<feature type="modified residue" description="4-aspartylphosphate" evidence="1">
    <location>
        <position position="52"/>
    </location>
</feature>
<keyword evidence="1" id="KW-0597">Phosphoprotein</keyword>
<keyword evidence="4" id="KW-0238">DNA-binding</keyword>
<evidence type="ECO:0000259" key="3">
    <source>
        <dbReference type="PROSITE" id="PS50930"/>
    </source>
</evidence>
<dbReference type="GO" id="GO:0000156">
    <property type="term" value="F:phosphorelay response regulator activity"/>
    <property type="evidence" value="ECO:0007669"/>
    <property type="project" value="InterPro"/>
</dbReference>
<dbReference type="OrthoDB" id="1490554at2"/>
<dbReference type="eggNOG" id="COG3279">
    <property type="taxonomic scope" value="Bacteria"/>
</dbReference>
<dbReference type="Gene3D" id="2.40.50.1020">
    <property type="entry name" value="LytTr DNA-binding domain"/>
    <property type="match status" value="1"/>
</dbReference>
<dbReference type="PANTHER" id="PTHR37299">
    <property type="entry name" value="TRANSCRIPTIONAL REGULATOR-RELATED"/>
    <property type="match status" value="1"/>
</dbReference>
<evidence type="ECO:0000259" key="2">
    <source>
        <dbReference type="PROSITE" id="PS50110"/>
    </source>
</evidence>
<dbReference type="PANTHER" id="PTHR37299:SF1">
    <property type="entry name" value="STAGE 0 SPORULATION PROTEIN A HOMOLOG"/>
    <property type="match status" value="1"/>
</dbReference>
<proteinExistence type="predicted"/>
<keyword evidence="5" id="KW-1185">Reference proteome</keyword>
<dbReference type="AlphaFoldDB" id="S0FEA7"/>
<dbReference type="Gene3D" id="3.40.50.2300">
    <property type="match status" value="1"/>
</dbReference>
<organism evidence="4 5">
    <name type="scientific">Phocaeicola coprophilus DSM 18228 = JCM 13818</name>
    <dbReference type="NCBI Taxonomy" id="547042"/>
    <lineage>
        <taxon>Bacteria</taxon>
        <taxon>Pseudomonadati</taxon>
        <taxon>Bacteroidota</taxon>
        <taxon>Bacteroidia</taxon>
        <taxon>Bacteroidales</taxon>
        <taxon>Bacteroidaceae</taxon>
        <taxon>Phocaeicola</taxon>
    </lineage>
</organism>
<dbReference type="PROSITE" id="PS50110">
    <property type="entry name" value="RESPONSE_REGULATORY"/>
    <property type="match status" value="1"/>
</dbReference>
<dbReference type="RefSeq" id="WP_008144189.1">
    <property type="nucleotide sequence ID" value="NZ_EQ973646.1"/>
</dbReference>
<dbReference type="Proteomes" id="UP000014073">
    <property type="component" value="Unassembled WGS sequence"/>
</dbReference>
<dbReference type="InterPro" id="IPR011006">
    <property type="entry name" value="CheY-like_superfamily"/>
</dbReference>
<comment type="caution">
    <text evidence="4">The sequence shown here is derived from an EMBL/GenBank/DDBJ whole genome shotgun (WGS) entry which is preliminary data.</text>
</comment>
<feature type="domain" description="Response regulatory" evidence="2">
    <location>
        <begin position="2"/>
        <end position="112"/>
    </location>
</feature>
<evidence type="ECO:0000313" key="5">
    <source>
        <dbReference type="Proteomes" id="UP000014073"/>
    </source>
</evidence>
<dbReference type="SMART" id="SM00448">
    <property type="entry name" value="REC"/>
    <property type="match status" value="1"/>
</dbReference>
<dbReference type="GO" id="GO:0003677">
    <property type="term" value="F:DNA binding"/>
    <property type="evidence" value="ECO:0007669"/>
    <property type="project" value="UniProtKB-KW"/>
</dbReference>
<dbReference type="Pfam" id="PF00072">
    <property type="entry name" value="Response_reg"/>
    <property type="match status" value="1"/>
</dbReference>
<dbReference type="SMART" id="SM00850">
    <property type="entry name" value="LytTR"/>
    <property type="match status" value="1"/>
</dbReference>